<feature type="domain" description="J" evidence="4">
    <location>
        <begin position="1338"/>
        <end position="1402"/>
    </location>
</feature>
<feature type="region of interest" description="Disordered" evidence="3">
    <location>
        <begin position="712"/>
        <end position="743"/>
    </location>
</feature>
<feature type="compositionally biased region" description="Polar residues" evidence="3">
    <location>
        <begin position="275"/>
        <end position="294"/>
    </location>
</feature>
<dbReference type="GO" id="GO:0030276">
    <property type="term" value="F:clathrin binding"/>
    <property type="evidence" value="ECO:0007669"/>
    <property type="project" value="TreeGrafter"/>
</dbReference>
<evidence type="ECO:0000256" key="3">
    <source>
        <dbReference type="SAM" id="MobiDB-lite"/>
    </source>
</evidence>
<feature type="compositionally biased region" description="Acidic residues" evidence="3">
    <location>
        <begin position="945"/>
        <end position="957"/>
    </location>
</feature>
<dbReference type="PROSITE" id="PS50076">
    <property type="entry name" value="DNAJ_2"/>
    <property type="match status" value="1"/>
</dbReference>
<feature type="compositionally biased region" description="Basic and acidic residues" evidence="3">
    <location>
        <begin position="1051"/>
        <end position="1069"/>
    </location>
</feature>
<evidence type="ECO:0000256" key="1">
    <source>
        <dbReference type="ARBA" id="ARBA00023054"/>
    </source>
</evidence>
<feature type="region of interest" description="Disordered" evidence="3">
    <location>
        <begin position="765"/>
        <end position="795"/>
    </location>
</feature>
<feature type="compositionally biased region" description="Polar residues" evidence="3">
    <location>
        <begin position="840"/>
        <end position="851"/>
    </location>
</feature>
<feature type="region of interest" description="Disordered" evidence="3">
    <location>
        <begin position="834"/>
        <end position="858"/>
    </location>
</feature>
<dbReference type="FunFam" id="1.10.287.110:FF:000009">
    <property type="entry name" value="Auxilin-related protein 1"/>
    <property type="match status" value="1"/>
</dbReference>
<feature type="region of interest" description="Disordered" evidence="3">
    <location>
        <begin position="419"/>
        <end position="442"/>
    </location>
</feature>
<evidence type="ECO:0000313" key="5">
    <source>
        <dbReference type="EMBL" id="MBX61357.1"/>
    </source>
</evidence>
<dbReference type="EMBL" id="GGEC01080873">
    <property type="protein sequence ID" value="MBX61357.1"/>
    <property type="molecule type" value="Transcribed_RNA"/>
</dbReference>
<dbReference type="SUPFAM" id="SSF46565">
    <property type="entry name" value="Chaperone J-domain"/>
    <property type="match status" value="1"/>
</dbReference>
<accession>A0A2P2Q2Z5</accession>
<name>A0A2P2Q2Z5_RHIMU</name>
<dbReference type="InterPro" id="IPR036869">
    <property type="entry name" value="J_dom_sf"/>
</dbReference>
<feature type="compositionally biased region" description="Basic and acidic residues" evidence="3">
    <location>
        <begin position="1160"/>
        <end position="1177"/>
    </location>
</feature>
<feature type="region of interest" description="Disordered" evidence="3">
    <location>
        <begin position="673"/>
        <end position="694"/>
    </location>
</feature>
<dbReference type="GO" id="GO:0072583">
    <property type="term" value="P:clathrin-dependent endocytosis"/>
    <property type="evidence" value="ECO:0007669"/>
    <property type="project" value="TreeGrafter"/>
</dbReference>
<organism evidence="5">
    <name type="scientific">Rhizophora mucronata</name>
    <name type="common">Asiatic mangrove</name>
    <dbReference type="NCBI Taxonomy" id="61149"/>
    <lineage>
        <taxon>Eukaryota</taxon>
        <taxon>Viridiplantae</taxon>
        <taxon>Streptophyta</taxon>
        <taxon>Embryophyta</taxon>
        <taxon>Tracheophyta</taxon>
        <taxon>Spermatophyta</taxon>
        <taxon>Magnoliopsida</taxon>
        <taxon>eudicotyledons</taxon>
        <taxon>Gunneridae</taxon>
        <taxon>Pentapetalae</taxon>
        <taxon>rosids</taxon>
        <taxon>fabids</taxon>
        <taxon>Malpighiales</taxon>
        <taxon>Rhizophoraceae</taxon>
        <taxon>Rhizophora</taxon>
    </lineage>
</organism>
<feature type="coiled-coil region" evidence="2">
    <location>
        <begin position="1282"/>
        <end position="1314"/>
    </location>
</feature>
<reference evidence="5" key="1">
    <citation type="submission" date="2018-02" db="EMBL/GenBank/DDBJ databases">
        <title>Rhizophora mucronata_Transcriptome.</title>
        <authorList>
            <person name="Meera S.P."/>
            <person name="Sreeshan A."/>
            <person name="Augustine A."/>
        </authorList>
    </citation>
    <scope>NUCLEOTIDE SEQUENCE</scope>
    <source>
        <tissue evidence="5">Leaf</tissue>
    </source>
</reference>
<feature type="compositionally biased region" description="Basic and acidic residues" evidence="3">
    <location>
        <begin position="675"/>
        <end position="694"/>
    </location>
</feature>
<feature type="region of interest" description="Disordered" evidence="3">
    <location>
        <begin position="368"/>
        <end position="406"/>
    </location>
</feature>
<feature type="compositionally biased region" description="Basic and acidic residues" evidence="3">
    <location>
        <begin position="1270"/>
        <end position="1279"/>
    </location>
</feature>
<feature type="compositionally biased region" description="Acidic residues" evidence="3">
    <location>
        <begin position="984"/>
        <end position="1001"/>
    </location>
</feature>
<dbReference type="GO" id="GO:0005737">
    <property type="term" value="C:cytoplasm"/>
    <property type="evidence" value="ECO:0007669"/>
    <property type="project" value="TreeGrafter"/>
</dbReference>
<keyword evidence="1 2" id="KW-0175">Coiled coil</keyword>
<feature type="region of interest" description="Disordered" evidence="3">
    <location>
        <begin position="107"/>
        <end position="131"/>
    </location>
</feature>
<feature type="region of interest" description="Disordered" evidence="3">
    <location>
        <begin position="1250"/>
        <end position="1279"/>
    </location>
</feature>
<dbReference type="GO" id="GO:0031982">
    <property type="term" value="C:vesicle"/>
    <property type="evidence" value="ECO:0007669"/>
    <property type="project" value="TreeGrafter"/>
</dbReference>
<feature type="region of interest" description="Disordered" evidence="3">
    <location>
        <begin position="258"/>
        <end position="318"/>
    </location>
</feature>
<feature type="compositionally biased region" description="Basic and acidic residues" evidence="3">
    <location>
        <begin position="374"/>
        <end position="403"/>
    </location>
</feature>
<dbReference type="Gene3D" id="1.10.287.110">
    <property type="entry name" value="DnaJ domain"/>
    <property type="match status" value="1"/>
</dbReference>
<evidence type="ECO:0000256" key="2">
    <source>
        <dbReference type="SAM" id="Coils"/>
    </source>
</evidence>
<protein>
    <submittedName>
        <fullName evidence="5">Auxilin</fullName>
    </submittedName>
</protein>
<evidence type="ECO:0000259" key="4">
    <source>
        <dbReference type="PROSITE" id="PS50076"/>
    </source>
</evidence>
<feature type="region of interest" description="Disordered" evidence="3">
    <location>
        <begin position="217"/>
        <end position="240"/>
    </location>
</feature>
<dbReference type="InterPro" id="IPR001623">
    <property type="entry name" value="DnaJ_domain"/>
</dbReference>
<dbReference type="PANTHER" id="PTHR23172:SF91">
    <property type="entry name" value="J DOMAIN-CONTAINING PROTEIN"/>
    <property type="match status" value="1"/>
</dbReference>
<dbReference type="GO" id="GO:0072318">
    <property type="term" value="P:clathrin coat disassembly"/>
    <property type="evidence" value="ECO:0007669"/>
    <property type="project" value="TreeGrafter"/>
</dbReference>
<feature type="region of interest" description="Disordered" evidence="3">
    <location>
        <begin position="1132"/>
        <end position="1177"/>
    </location>
</feature>
<dbReference type="PANTHER" id="PTHR23172">
    <property type="entry name" value="AUXILIN/CYCLIN G-ASSOCIATED KINASE-RELATED"/>
    <property type="match status" value="1"/>
</dbReference>
<proteinExistence type="predicted"/>
<feature type="compositionally biased region" description="Basic and acidic residues" evidence="3">
    <location>
        <begin position="1132"/>
        <end position="1152"/>
    </location>
</feature>
<feature type="coiled-coil region" evidence="2">
    <location>
        <begin position="332"/>
        <end position="359"/>
    </location>
</feature>
<sequence length="1402" mass="157490">MEYQRVSPAAAFSKKLSKGRSLTRKHAYDGVFGGGLGSRVEDYKEIFGGYGASSIPILDVAELNEKRTWADVRSSQVDYSNIFSGFGDAEFAVPYDQLFEKPKKAANISPPHARASGEARFPSAGSEHPDHFKEKQVPAEEASFQLFDGVMQFNVSYHKTNLGSKDEVNGTAHIAQLNANPGYTCLIDETNPLHKTEGGKPVHSALYDAHIGSNFNDGLKKWKPQRKTVSGPQPGGSTAEKRCLHKYSAQNRSISNDIPFSAFEIDPDSHPSKMPQPSGTPSNLANSKGSSRTPAKSKLGVSRYDASGTANDHSAPFSDEELDVNSAAAASAAAVRKAIEEAQAKIKIAKELMERRKSVASFKVEKPIFSSGSKTEKKGAKMEEKVKKSEEKELQEKYAKENSSKQVFSGFSKCNVTNESQVNPELGDENNPSLTQSRTREAGQTRNMVVNSAQMHCGPEEADDGKAPKEFLEFSAIGTNDTTPFSYRSKGREKIAADEYIEMLKEHGKKLKAWEEAPQQENVTRELKWVGEAFEWDKHRDDIKSAQEVHQEENRQNFRVPFDSGECDQTSKVTYEQVQYEGNLKVLEELEENENFNMQKLDEVKYMEDPDRSLGQVNIHNKQNQTHTQEAIENRSGEGCISVDNKRLEIENEMGHKEVWGMVDCEDKQEEGWNYEEKEKKQNDIPKGSEGKEAEEMLAEAHKQGIINTRFNGLKDKDAREKKLGDYAGMEEKTKNLEEDKENEKLLENGLQMNQTEKIWEGTYQGRETEKINPNIHPNSDDEKKTEVSQGQNLKADEDGYEHYETENLGGPCAAYQHERPFEGAEATEAMQKVEDNGRSMESTEVPSETQETGKKSKLVEDANALAVDENFGTSGLAQNFLGPNGIKMQTVHVAEALSSGRNGAYLGETDFNLEHKQNEDHATEFTRVSGQEKDFEEVSLEFDIDDEDVHEPEVDNENNVVDSLGERGLDDGIESNTLNDADKDVEEVNFELEEIDEDDKEPTIATTHGEDEDDFESSHFKTQMDSERDVEGSLHPCVFEENEQVMEICPEEKTSQNTETKQDDPITLKMEENEVKDTLQKEADLDIKHAKIKEEIKERDVEKEKERIAVERAIREARERAFAEAKERAERAAADRAAKEVHKRTMSEPRKKFMASDPANHKSDAEKASMEAKLKAERAAVERATAEARGRLLEKALSENARNCTDEFLAEISGASRDNGTKYNEQQFKETGNSSSSRCSNSVHNEVLHSTNRSRGEDNESGQMFRSTSEIHQRTAERAAKALAEKNMRDLLAQKEQAERNRLAETLDAEIKRWSSGKERNLRALLSTLQYILGPESGWQPVALTNLISTTAVKKAYRKATLCVHPDKLQQRGASIQQKYTCEKVFDLLKEAWNRFSAEER</sequence>
<feature type="compositionally biased region" description="Basic and acidic residues" evidence="3">
    <location>
        <begin position="713"/>
        <end position="743"/>
    </location>
</feature>
<feature type="region of interest" description="Disordered" evidence="3">
    <location>
        <begin position="1050"/>
        <end position="1069"/>
    </location>
</feature>
<feature type="compositionally biased region" description="Basic and acidic residues" evidence="3">
    <location>
        <begin position="1017"/>
        <end position="1033"/>
    </location>
</feature>
<feature type="region of interest" description="Disordered" evidence="3">
    <location>
        <begin position="945"/>
        <end position="1033"/>
    </location>
</feature>